<evidence type="ECO:0000313" key="2">
    <source>
        <dbReference type="Proteomes" id="UP001220964"/>
    </source>
</evidence>
<organism evidence="1 2">
    <name type="scientific">Psychromarinibacter sediminicola</name>
    <dbReference type="NCBI Taxonomy" id="3033385"/>
    <lineage>
        <taxon>Bacteria</taxon>
        <taxon>Pseudomonadati</taxon>
        <taxon>Pseudomonadota</taxon>
        <taxon>Alphaproteobacteria</taxon>
        <taxon>Rhodobacterales</taxon>
        <taxon>Paracoccaceae</taxon>
        <taxon>Psychromarinibacter</taxon>
    </lineage>
</organism>
<sequence>MDEFDAAIEKAERMIRRSSAAPTKEFYEASFRISVGVLNFSSKNVLEYHNAVSDTTAKLSALTRWIGNIISQDPDIAAKLGEDIRAFSDQSASYPQAAK</sequence>
<dbReference type="AlphaFoldDB" id="A0AAE3TBL1"/>
<name>A0AAE3TBL1_9RHOB</name>
<protein>
    <submittedName>
        <fullName evidence="1">Uncharacterized protein</fullName>
    </submittedName>
</protein>
<dbReference type="EMBL" id="JARGYC010000229">
    <property type="protein sequence ID" value="MDF0603998.1"/>
    <property type="molecule type" value="Genomic_DNA"/>
</dbReference>
<comment type="caution">
    <text evidence="1">The sequence shown here is derived from an EMBL/GenBank/DDBJ whole genome shotgun (WGS) entry which is preliminary data.</text>
</comment>
<dbReference type="RefSeq" id="WP_275570100.1">
    <property type="nucleotide sequence ID" value="NZ_JARGYC010000229.1"/>
</dbReference>
<dbReference type="Proteomes" id="UP001220964">
    <property type="component" value="Unassembled WGS sequence"/>
</dbReference>
<evidence type="ECO:0000313" key="1">
    <source>
        <dbReference type="EMBL" id="MDF0603998.1"/>
    </source>
</evidence>
<proteinExistence type="predicted"/>
<gene>
    <name evidence="1" type="ORF">P1J78_25155</name>
</gene>
<keyword evidence="2" id="KW-1185">Reference proteome</keyword>
<reference evidence="1" key="1">
    <citation type="submission" date="2023-03" db="EMBL/GenBank/DDBJ databases">
        <title>Multiphase analysis and comparison of six strains from genera Psychromarinibacter, Lutimaribacter, and Maritimibacter, including a novel species: Psychromarinibacter sediminicola sp. nov.</title>
        <authorList>
            <person name="Wang Y.-H."/>
            <person name="Ye M.-Q."/>
            <person name="Du Z.-J."/>
        </authorList>
    </citation>
    <scope>NUCLEOTIDE SEQUENCE</scope>
    <source>
        <strain evidence="1">C21-152</strain>
    </source>
</reference>
<accession>A0AAE3TBL1</accession>